<keyword evidence="1" id="KW-0677">Repeat</keyword>
<organism evidence="4 5">
    <name type="scientific">Marasmiellus scandens</name>
    <dbReference type="NCBI Taxonomy" id="2682957"/>
    <lineage>
        <taxon>Eukaryota</taxon>
        <taxon>Fungi</taxon>
        <taxon>Dikarya</taxon>
        <taxon>Basidiomycota</taxon>
        <taxon>Agaricomycotina</taxon>
        <taxon>Agaricomycetes</taxon>
        <taxon>Agaricomycetidae</taxon>
        <taxon>Agaricales</taxon>
        <taxon>Marasmiineae</taxon>
        <taxon>Omphalotaceae</taxon>
        <taxon>Marasmiellus</taxon>
    </lineage>
</organism>
<gene>
    <name evidence="4" type="ORF">VKT23_004916</name>
</gene>
<dbReference type="PANTHER" id="PTHR24223:SF353">
    <property type="entry name" value="ABC TRANSPORTER ATP-BINDING PROTEIN_PERMEASE VMR1-RELATED"/>
    <property type="match status" value="1"/>
</dbReference>
<keyword evidence="3" id="KW-0067">ATP-binding</keyword>
<dbReference type="InterPro" id="IPR050173">
    <property type="entry name" value="ABC_transporter_C-like"/>
</dbReference>
<proteinExistence type="predicted"/>
<name>A0ABR1JUG5_9AGAR</name>
<evidence type="ECO:0000313" key="4">
    <source>
        <dbReference type="EMBL" id="KAK7466192.1"/>
    </source>
</evidence>
<keyword evidence="5" id="KW-1185">Reference proteome</keyword>
<accession>A0ABR1JUG5</accession>
<evidence type="ECO:0000256" key="1">
    <source>
        <dbReference type="ARBA" id="ARBA00022737"/>
    </source>
</evidence>
<protein>
    <submittedName>
        <fullName evidence="4">Uncharacterized protein</fullName>
    </submittedName>
</protein>
<evidence type="ECO:0000313" key="5">
    <source>
        <dbReference type="Proteomes" id="UP001498398"/>
    </source>
</evidence>
<dbReference type="EMBL" id="JBANRG010000005">
    <property type="protein sequence ID" value="KAK7466192.1"/>
    <property type="molecule type" value="Genomic_DNA"/>
</dbReference>
<dbReference type="Proteomes" id="UP001498398">
    <property type="component" value="Unassembled WGS sequence"/>
</dbReference>
<dbReference type="SUPFAM" id="SSF52540">
    <property type="entry name" value="P-loop containing nucleoside triphosphate hydrolases"/>
    <property type="match status" value="1"/>
</dbReference>
<evidence type="ECO:0000256" key="2">
    <source>
        <dbReference type="ARBA" id="ARBA00022741"/>
    </source>
</evidence>
<dbReference type="InterPro" id="IPR027417">
    <property type="entry name" value="P-loop_NTPase"/>
</dbReference>
<dbReference type="Gene3D" id="3.40.50.300">
    <property type="entry name" value="P-loop containing nucleotide triphosphate hydrolases"/>
    <property type="match status" value="1"/>
</dbReference>
<comment type="caution">
    <text evidence="4">The sequence shown here is derived from an EMBL/GenBank/DDBJ whole genome shotgun (WGS) entry which is preliminary data.</text>
</comment>
<evidence type="ECO:0000256" key="3">
    <source>
        <dbReference type="ARBA" id="ARBA00022840"/>
    </source>
</evidence>
<reference evidence="4 5" key="1">
    <citation type="submission" date="2024-01" db="EMBL/GenBank/DDBJ databases">
        <title>A draft genome for the cacao thread blight pathogen Marasmiellus scandens.</title>
        <authorList>
            <person name="Baruah I.K."/>
            <person name="Leung J."/>
            <person name="Bukari Y."/>
            <person name="Amoako-Attah I."/>
            <person name="Meinhardt L.W."/>
            <person name="Bailey B.A."/>
            <person name="Cohen S.P."/>
        </authorList>
    </citation>
    <scope>NUCLEOTIDE SEQUENCE [LARGE SCALE GENOMIC DNA]</scope>
    <source>
        <strain evidence="4 5">GH-19</strain>
    </source>
</reference>
<sequence length="83" mass="8916">MGADYAMPFSLERINGYIGIEQEAKPTKDGAPPAYWPSSGEIKVENLTARYSRDGPKVLQNLSFNIASGERIGVVGRTGSGKV</sequence>
<dbReference type="PANTHER" id="PTHR24223">
    <property type="entry name" value="ATP-BINDING CASSETTE SUB-FAMILY C"/>
    <property type="match status" value="1"/>
</dbReference>
<keyword evidence="2" id="KW-0547">Nucleotide-binding</keyword>